<dbReference type="SUPFAM" id="SSF53790">
    <property type="entry name" value="Tetrapyrrole methylase"/>
    <property type="match status" value="1"/>
</dbReference>
<dbReference type="OrthoDB" id="6633at2157"/>
<dbReference type="InterPro" id="IPR014777">
    <property type="entry name" value="4pyrrole_Mease_sub1"/>
</dbReference>
<evidence type="ECO:0000256" key="2">
    <source>
        <dbReference type="ARBA" id="ARBA00005879"/>
    </source>
</evidence>
<dbReference type="STRING" id="880724.Metig_1421"/>
<evidence type="ECO:0000256" key="6">
    <source>
        <dbReference type="ARBA" id="ARBA00022691"/>
    </source>
</evidence>
<dbReference type="PANTHER" id="PTHR45790">
    <property type="entry name" value="SIROHEME SYNTHASE-RELATED"/>
    <property type="match status" value="1"/>
</dbReference>
<dbReference type="HOGENOM" id="CLU_011276_7_1_2"/>
<dbReference type="GO" id="GO:0032259">
    <property type="term" value="P:methylation"/>
    <property type="evidence" value="ECO:0007669"/>
    <property type="project" value="UniProtKB-KW"/>
</dbReference>
<dbReference type="InterPro" id="IPR014776">
    <property type="entry name" value="4pyrrole_Mease_sub2"/>
</dbReference>
<keyword evidence="5 7" id="KW-0808">Transferase</keyword>
<accession>F6BAE3</accession>
<evidence type="ECO:0000256" key="3">
    <source>
        <dbReference type="ARBA" id="ARBA00022573"/>
    </source>
</evidence>
<dbReference type="PROSITE" id="PS00840">
    <property type="entry name" value="SUMT_2"/>
    <property type="match status" value="1"/>
</dbReference>
<dbReference type="GO" id="GO:0009236">
    <property type="term" value="P:cobalamin biosynthetic process"/>
    <property type="evidence" value="ECO:0007669"/>
    <property type="project" value="UniProtKB-UniPathway"/>
</dbReference>
<dbReference type="InterPro" id="IPR003043">
    <property type="entry name" value="Uropor_MeTrfase_CS"/>
</dbReference>
<dbReference type="InterPro" id="IPR006362">
    <property type="entry name" value="Cbl_synth_CobM/CibF"/>
</dbReference>
<evidence type="ECO:0000256" key="4">
    <source>
        <dbReference type="ARBA" id="ARBA00022603"/>
    </source>
</evidence>
<gene>
    <name evidence="9" type="ordered locus">Metig_1421</name>
</gene>
<dbReference type="CDD" id="cd11641">
    <property type="entry name" value="Precorrin-4_C11-MT"/>
    <property type="match status" value="1"/>
</dbReference>
<feature type="domain" description="Tetrapyrrole methylase" evidence="8">
    <location>
        <begin position="6"/>
        <end position="212"/>
    </location>
</feature>
<dbReference type="GeneID" id="10644294"/>
<dbReference type="AlphaFoldDB" id="F6BAE3"/>
<dbReference type="GO" id="GO:0046026">
    <property type="term" value="F:precorrin-4 C11-methyltransferase activity"/>
    <property type="evidence" value="ECO:0007669"/>
    <property type="project" value="UniProtKB-EC"/>
</dbReference>
<dbReference type="PANTHER" id="PTHR45790:SF4">
    <property type="entry name" value="COBALT-PRECORRIN-4 C(11)-METHYLTRANSFERASE"/>
    <property type="match status" value="1"/>
</dbReference>
<dbReference type="NCBIfam" id="TIGR01469">
    <property type="entry name" value="cobA_cysG_Cterm"/>
    <property type="match status" value="1"/>
</dbReference>
<evidence type="ECO:0000256" key="5">
    <source>
        <dbReference type="ARBA" id="ARBA00022679"/>
    </source>
</evidence>
<evidence type="ECO:0000313" key="10">
    <source>
        <dbReference type="Proteomes" id="UP000009227"/>
    </source>
</evidence>
<dbReference type="Proteomes" id="UP000009227">
    <property type="component" value="Chromosome"/>
</dbReference>
<dbReference type="Gene3D" id="3.40.1010.10">
    <property type="entry name" value="Cobalt-precorrin-4 Transmethylase, Domain 1"/>
    <property type="match status" value="1"/>
</dbReference>
<keyword evidence="3" id="KW-0169">Cobalamin biosynthesis</keyword>
<dbReference type="Pfam" id="PF00590">
    <property type="entry name" value="TP_methylase"/>
    <property type="match status" value="1"/>
</dbReference>
<evidence type="ECO:0000259" key="8">
    <source>
        <dbReference type="Pfam" id="PF00590"/>
    </source>
</evidence>
<dbReference type="KEGG" id="mig:Metig_1421"/>
<keyword evidence="10" id="KW-1185">Reference proteome</keyword>
<dbReference type="InterPro" id="IPR050161">
    <property type="entry name" value="Siro_Cobalamin_biosynth"/>
</dbReference>
<protein>
    <submittedName>
        <fullName evidence="9">Precorrin-4 C11-methyltransferase</fullName>
        <ecNumber evidence="9">2.1.1.133</ecNumber>
    </submittedName>
</protein>
<dbReference type="Gene3D" id="3.30.950.10">
    <property type="entry name" value="Methyltransferase, Cobalt-precorrin-4 Transmethylase, Domain 2"/>
    <property type="match status" value="1"/>
</dbReference>
<keyword evidence="4 7" id="KW-0489">Methyltransferase</keyword>
<sequence length="256" mass="28570">MDDCKKVVIVGAGPGDPELITLKGKKAIENADVIIYAGSLVNKELLKYNKKNARIYNSATMDLEEIVKIMVENVKKGLNVVRLHTGDPSIYGAIKEQIDELKKHGIDVEIIPGVTSLFAAAASLKVELTLPDVSQTVIITRPEGRTPMPEKEKLRDLAKHNATMAIYLGVSMIDKVCRELIEGGYKEDTPVAVVYHASWEDEKIIVGTLKDIAEKVKKEGIKKTALIIVGEVLNPRHYAYSKLYDKEFEHEYRKKK</sequence>
<proteinExistence type="inferred from homology"/>
<dbReference type="InterPro" id="IPR006366">
    <property type="entry name" value="CobA/CysG_C"/>
</dbReference>
<evidence type="ECO:0000256" key="7">
    <source>
        <dbReference type="RuleBase" id="RU003960"/>
    </source>
</evidence>
<dbReference type="NCBIfam" id="NF004790">
    <property type="entry name" value="PRK06136.1"/>
    <property type="match status" value="1"/>
</dbReference>
<dbReference type="InterPro" id="IPR035996">
    <property type="entry name" value="4pyrrol_Methylase_sf"/>
</dbReference>
<dbReference type="InterPro" id="IPR000878">
    <property type="entry name" value="4pyrrol_Mease"/>
</dbReference>
<evidence type="ECO:0000313" key="9">
    <source>
        <dbReference type="EMBL" id="AEF96956.1"/>
    </source>
</evidence>
<name>F6BAE3_METIK</name>
<dbReference type="UniPathway" id="UPA00148"/>
<comment type="similarity">
    <text evidence="2 7">Belongs to the precorrin methyltransferase family.</text>
</comment>
<organism evidence="10">
    <name type="scientific">Methanotorris igneus (strain DSM 5666 / JCM 11834 / Kol 5)</name>
    <dbReference type="NCBI Taxonomy" id="880724"/>
    <lineage>
        <taxon>Archaea</taxon>
        <taxon>Methanobacteriati</taxon>
        <taxon>Methanobacteriota</taxon>
        <taxon>Methanomada group</taxon>
        <taxon>Methanococci</taxon>
        <taxon>Methanococcales</taxon>
        <taxon>Methanocaldococcaceae</taxon>
        <taxon>Methanotorris</taxon>
    </lineage>
</organism>
<dbReference type="EMBL" id="CP002737">
    <property type="protein sequence ID" value="AEF96956.1"/>
    <property type="molecule type" value="Genomic_DNA"/>
</dbReference>
<dbReference type="EC" id="2.1.1.133" evidence="9"/>
<dbReference type="GO" id="GO:0019354">
    <property type="term" value="P:siroheme biosynthetic process"/>
    <property type="evidence" value="ECO:0007669"/>
    <property type="project" value="InterPro"/>
</dbReference>
<comment type="pathway">
    <text evidence="1">Cofactor biosynthesis; adenosylcobalamin biosynthesis.</text>
</comment>
<dbReference type="PROSITE" id="PS00839">
    <property type="entry name" value="SUMT_1"/>
    <property type="match status" value="1"/>
</dbReference>
<evidence type="ECO:0000256" key="1">
    <source>
        <dbReference type="ARBA" id="ARBA00004953"/>
    </source>
</evidence>
<keyword evidence="6" id="KW-0949">S-adenosyl-L-methionine</keyword>
<dbReference type="NCBIfam" id="TIGR01465">
    <property type="entry name" value="cobM_cbiF"/>
    <property type="match status" value="1"/>
</dbReference>
<reference evidence="9 10" key="1">
    <citation type="submission" date="2011-05" db="EMBL/GenBank/DDBJ databases">
        <title>Complete sequence of Methanotorris igneus Kol 5.</title>
        <authorList>
            <consortium name="US DOE Joint Genome Institute"/>
            <person name="Lucas S."/>
            <person name="Han J."/>
            <person name="Lapidus A."/>
            <person name="Cheng J.-F."/>
            <person name="Goodwin L."/>
            <person name="Pitluck S."/>
            <person name="Peters L."/>
            <person name="Mikhailova N."/>
            <person name="Chertkov O."/>
            <person name="Han C."/>
            <person name="Tapia R."/>
            <person name="Land M."/>
            <person name="Hauser L."/>
            <person name="Kyrpides N."/>
            <person name="Ivanova N."/>
            <person name="Pagani I."/>
            <person name="Sieprawska-Lupa M."/>
            <person name="Whitman W."/>
            <person name="Woyke T."/>
        </authorList>
    </citation>
    <scope>NUCLEOTIDE SEQUENCE [LARGE SCALE GENOMIC DNA]</scope>
    <source>
        <strain evidence="10">DSM 5666 / JCM 11834 / Kol 5</strain>
    </source>
</reference>
<dbReference type="RefSeq" id="WP_013799552.1">
    <property type="nucleotide sequence ID" value="NC_015562.1"/>
</dbReference>